<evidence type="ECO:0000256" key="1">
    <source>
        <dbReference type="SAM" id="SignalP"/>
    </source>
</evidence>
<evidence type="ECO:0000313" key="2">
    <source>
        <dbReference type="EMBL" id="CAG8962093.1"/>
    </source>
</evidence>
<sequence length="168" mass="18073">MILPINSILAVVAILPCATSFPLPPKETIIIKPVHAIEQRATHITATPSVTKSPTPTTQKHATKTTTAPIVTKTGVADCNVQGTANEVMTSKIFGSARASDILNCQVQCRTITACISYSYQPSASTKDDNCVFYNMFIDKGVKPSKRSGIFFSDKYPDDGSDYCYSSG</sequence>
<reference evidence="2" key="1">
    <citation type="submission" date="2021-07" db="EMBL/GenBank/DDBJ databases">
        <authorList>
            <person name="Durling M."/>
        </authorList>
    </citation>
    <scope>NUCLEOTIDE SEQUENCE</scope>
</reference>
<dbReference type="OrthoDB" id="3557107at2759"/>
<keyword evidence="3" id="KW-1185">Reference proteome</keyword>
<evidence type="ECO:0000313" key="3">
    <source>
        <dbReference type="Proteomes" id="UP000696280"/>
    </source>
</evidence>
<dbReference type="AlphaFoldDB" id="A0A9N9Q0F4"/>
<feature type="signal peptide" evidence="1">
    <location>
        <begin position="1"/>
        <end position="20"/>
    </location>
</feature>
<name>A0A9N9Q0F4_9HELO</name>
<organism evidence="2 3">
    <name type="scientific">Hymenoscyphus fraxineus</name>
    <dbReference type="NCBI Taxonomy" id="746836"/>
    <lineage>
        <taxon>Eukaryota</taxon>
        <taxon>Fungi</taxon>
        <taxon>Dikarya</taxon>
        <taxon>Ascomycota</taxon>
        <taxon>Pezizomycotina</taxon>
        <taxon>Leotiomycetes</taxon>
        <taxon>Helotiales</taxon>
        <taxon>Helotiaceae</taxon>
        <taxon>Hymenoscyphus</taxon>
    </lineage>
</organism>
<feature type="chain" id="PRO_5040126367" description="Apple domain-containing protein" evidence="1">
    <location>
        <begin position="21"/>
        <end position="168"/>
    </location>
</feature>
<evidence type="ECO:0008006" key="4">
    <source>
        <dbReference type="Google" id="ProtNLM"/>
    </source>
</evidence>
<dbReference type="EMBL" id="CAJVRL010000127">
    <property type="protein sequence ID" value="CAG8962093.1"/>
    <property type="molecule type" value="Genomic_DNA"/>
</dbReference>
<keyword evidence="1" id="KW-0732">Signal</keyword>
<dbReference type="Proteomes" id="UP000696280">
    <property type="component" value="Unassembled WGS sequence"/>
</dbReference>
<accession>A0A9N9Q0F4</accession>
<protein>
    <recommendedName>
        <fullName evidence="4">Apple domain-containing protein</fullName>
    </recommendedName>
</protein>
<comment type="caution">
    <text evidence="2">The sequence shown here is derived from an EMBL/GenBank/DDBJ whole genome shotgun (WGS) entry which is preliminary data.</text>
</comment>
<proteinExistence type="predicted"/>
<gene>
    <name evidence="2" type="ORF">HYFRA_00005136</name>
</gene>